<organism evidence="2 3">
    <name type="scientific">Leucothrix pacifica</name>
    <dbReference type="NCBI Taxonomy" id="1247513"/>
    <lineage>
        <taxon>Bacteria</taxon>
        <taxon>Pseudomonadati</taxon>
        <taxon>Pseudomonadota</taxon>
        <taxon>Gammaproteobacteria</taxon>
        <taxon>Thiotrichales</taxon>
        <taxon>Thiotrichaceae</taxon>
        <taxon>Leucothrix</taxon>
    </lineage>
</organism>
<sequence length="66" mass="7285">MVFFDNSLSYSKVVSMGRNGFTKHRIIFADILLSGAFVLTITMPTAHRFSALRKKVFFIGTALAAA</sequence>
<dbReference type="AlphaFoldDB" id="A0A317C3X8"/>
<keyword evidence="1" id="KW-1133">Transmembrane helix</keyword>
<keyword evidence="1" id="KW-0472">Membrane</keyword>
<gene>
    <name evidence="2" type="ORF">DKW60_18815</name>
</gene>
<comment type="caution">
    <text evidence="2">The sequence shown here is derived from an EMBL/GenBank/DDBJ whole genome shotgun (WGS) entry which is preliminary data.</text>
</comment>
<dbReference type="EMBL" id="QGKM01000074">
    <property type="protein sequence ID" value="PWQ92891.1"/>
    <property type="molecule type" value="Genomic_DNA"/>
</dbReference>
<evidence type="ECO:0000313" key="3">
    <source>
        <dbReference type="Proteomes" id="UP000245539"/>
    </source>
</evidence>
<accession>A0A317C3X8</accession>
<name>A0A317C3X8_9GAMM</name>
<feature type="transmembrane region" description="Helical" evidence="1">
    <location>
        <begin position="26"/>
        <end position="46"/>
    </location>
</feature>
<proteinExistence type="predicted"/>
<keyword evidence="3" id="KW-1185">Reference proteome</keyword>
<keyword evidence="1" id="KW-0812">Transmembrane</keyword>
<reference evidence="2 3" key="1">
    <citation type="submission" date="2018-05" db="EMBL/GenBank/DDBJ databases">
        <title>Leucothrix arctica sp. nov., isolated from Arctic seawater.</title>
        <authorList>
            <person name="Choi A."/>
            <person name="Baek K."/>
        </authorList>
    </citation>
    <scope>NUCLEOTIDE SEQUENCE [LARGE SCALE GENOMIC DNA]</scope>
    <source>
        <strain evidence="2 3">JCM 18388</strain>
    </source>
</reference>
<protein>
    <submittedName>
        <fullName evidence="2">Uncharacterized protein</fullName>
    </submittedName>
</protein>
<evidence type="ECO:0000256" key="1">
    <source>
        <dbReference type="SAM" id="Phobius"/>
    </source>
</evidence>
<evidence type="ECO:0000313" key="2">
    <source>
        <dbReference type="EMBL" id="PWQ92891.1"/>
    </source>
</evidence>
<dbReference type="Proteomes" id="UP000245539">
    <property type="component" value="Unassembled WGS sequence"/>
</dbReference>